<evidence type="ECO:0000313" key="2">
    <source>
        <dbReference type="Proteomes" id="UP000018853"/>
    </source>
</evidence>
<evidence type="ECO:0000313" key="1">
    <source>
        <dbReference type="EMBL" id="ETJ21530.1"/>
    </source>
</evidence>
<gene>
    <name evidence="1" type="ORF">Q609_ECAC01715G0001</name>
</gene>
<dbReference type="AlphaFoldDB" id="W1WWQ8"/>
<reference evidence="1 2" key="1">
    <citation type="submission" date="2013-12" db="EMBL/GenBank/DDBJ databases">
        <title>A Varibaculum cambriense genome reconstructed from a premature infant gut community with otherwise low bacterial novelty that shifts toward anaerobic metabolism during the third week of life.</title>
        <authorList>
            <person name="Brown C.T."/>
            <person name="Sharon I."/>
            <person name="Thomas B.C."/>
            <person name="Castelle C.J."/>
            <person name="Morowitz M.J."/>
            <person name="Banfield J.F."/>
        </authorList>
    </citation>
    <scope>NUCLEOTIDE SEQUENCE [LARGE SCALE GENOMIC DNA]</scope>
    <source>
        <strain evidence="2">DORA_A_5_14_21</strain>
    </source>
</reference>
<sequence>IEFANKHNMALVTIEDLVAYRQAHERKAS</sequence>
<evidence type="ECO:0008006" key="3">
    <source>
        <dbReference type="Google" id="ProtNLM"/>
    </source>
</evidence>
<dbReference type="EMBL" id="AZLZ01001715">
    <property type="protein sequence ID" value="ETJ21530.1"/>
    <property type="molecule type" value="Genomic_DNA"/>
</dbReference>
<accession>W1WWQ8</accession>
<dbReference type="Proteomes" id="UP000018853">
    <property type="component" value="Unassembled WGS sequence"/>
</dbReference>
<feature type="non-terminal residue" evidence="1">
    <location>
        <position position="1"/>
    </location>
</feature>
<proteinExistence type="predicted"/>
<dbReference type="Gene3D" id="3.90.870.10">
    <property type="entry name" value="DHBP synthase"/>
    <property type="match status" value="1"/>
</dbReference>
<protein>
    <recommendedName>
        <fullName evidence="3">3,4-dihydroxy-2-butanone-4-phosphate synthase</fullName>
    </recommendedName>
</protein>
<name>W1WWQ8_ECOLX</name>
<organism evidence="1 2">
    <name type="scientific">Escherichia coli DORA_A_5_14_21</name>
    <dbReference type="NCBI Taxonomy" id="1403943"/>
    <lineage>
        <taxon>Bacteria</taxon>
        <taxon>Pseudomonadati</taxon>
        <taxon>Pseudomonadota</taxon>
        <taxon>Gammaproteobacteria</taxon>
        <taxon>Enterobacterales</taxon>
        <taxon>Enterobacteriaceae</taxon>
        <taxon>Escherichia</taxon>
    </lineage>
</organism>
<comment type="caution">
    <text evidence="1">The sequence shown here is derived from an EMBL/GenBank/DDBJ whole genome shotgun (WGS) entry which is preliminary data.</text>
</comment>